<dbReference type="InterPro" id="IPR036249">
    <property type="entry name" value="Thioredoxin-like_sf"/>
</dbReference>
<keyword evidence="2" id="KW-1185">Reference proteome</keyword>
<organism evidence="1 2">
    <name type="scientific">Glossina palpalis gambiensis</name>
    <dbReference type="NCBI Taxonomy" id="67801"/>
    <lineage>
        <taxon>Eukaryota</taxon>
        <taxon>Metazoa</taxon>
        <taxon>Ecdysozoa</taxon>
        <taxon>Arthropoda</taxon>
        <taxon>Hexapoda</taxon>
        <taxon>Insecta</taxon>
        <taxon>Pterygota</taxon>
        <taxon>Neoptera</taxon>
        <taxon>Endopterygota</taxon>
        <taxon>Diptera</taxon>
        <taxon>Brachycera</taxon>
        <taxon>Muscomorpha</taxon>
        <taxon>Hippoboscoidea</taxon>
        <taxon>Glossinidae</taxon>
        <taxon>Glossina</taxon>
    </lineage>
</organism>
<reference evidence="1" key="2">
    <citation type="submission" date="2020-05" db="UniProtKB">
        <authorList>
            <consortium name="EnsemblMetazoa"/>
        </authorList>
    </citation>
    <scope>IDENTIFICATION</scope>
    <source>
        <strain evidence="1">IAEA</strain>
    </source>
</reference>
<evidence type="ECO:0008006" key="3">
    <source>
        <dbReference type="Google" id="ProtNLM"/>
    </source>
</evidence>
<evidence type="ECO:0000313" key="1">
    <source>
        <dbReference type="EnsemblMetazoa" id="GPPI008439-PA"/>
    </source>
</evidence>
<proteinExistence type="predicted"/>
<evidence type="ECO:0000313" key="2">
    <source>
        <dbReference type="Proteomes" id="UP000092460"/>
    </source>
</evidence>
<sequence>MTSSAIDLHMLKPIYKGPEHVTYFRTIQAFEGESAQYNGSNLVSTEYNFDILKLGKFDIGRFPEIAEKYRISDSSLSRQLPTVILFKNGKEVERHPKVDAKGKLLKFFFSADNGRASFNLNNMYKQCVEDKQKQSKAQQIMNITTNTIAAIKKTQ</sequence>
<dbReference type="VEuPathDB" id="VectorBase:GPPI008439"/>
<dbReference type="SUPFAM" id="SSF52833">
    <property type="entry name" value="Thioredoxin-like"/>
    <property type="match status" value="1"/>
</dbReference>
<dbReference type="STRING" id="67801.A0A1B0ATX1"/>
<dbReference type="EMBL" id="JXJN01003460">
    <property type="status" value="NOT_ANNOTATED_CDS"/>
    <property type="molecule type" value="Genomic_DNA"/>
</dbReference>
<dbReference type="Gene3D" id="3.40.30.10">
    <property type="entry name" value="Glutaredoxin"/>
    <property type="match status" value="1"/>
</dbReference>
<dbReference type="AlphaFoldDB" id="A0A1B0ATX1"/>
<dbReference type="Proteomes" id="UP000092460">
    <property type="component" value="Unassembled WGS sequence"/>
</dbReference>
<reference evidence="2" key="1">
    <citation type="submission" date="2015-01" db="EMBL/GenBank/DDBJ databases">
        <authorList>
            <person name="Aksoy S."/>
            <person name="Warren W."/>
            <person name="Wilson R.K."/>
        </authorList>
    </citation>
    <scope>NUCLEOTIDE SEQUENCE [LARGE SCALE GENOMIC DNA]</scope>
    <source>
        <strain evidence="2">IAEA</strain>
    </source>
</reference>
<protein>
    <recommendedName>
        <fullName evidence="3">Thioredoxin domain-containing protein</fullName>
    </recommendedName>
</protein>
<dbReference type="EnsemblMetazoa" id="GPPI008439-RA">
    <property type="protein sequence ID" value="GPPI008439-PA"/>
    <property type="gene ID" value="GPPI008439"/>
</dbReference>
<name>A0A1B0ATX1_9MUSC</name>
<accession>A0A1B0ATX1</accession>